<comment type="similarity">
    <text evidence="1">Belongs to the MIP18 family.</text>
</comment>
<evidence type="ECO:0000256" key="1">
    <source>
        <dbReference type="ARBA" id="ARBA00010381"/>
    </source>
</evidence>
<dbReference type="InterPro" id="IPR034904">
    <property type="entry name" value="FSCA_dom_sf"/>
</dbReference>
<dbReference type="VEuPathDB" id="CryptoDB:Cvel_9446"/>
<reference evidence="2" key="1">
    <citation type="submission" date="2014-11" db="EMBL/GenBank/DDBJ databases">
        <authorList>
            <person name="Otto D Thomas"/>
            <person name="Naeem Raeece"/>
        </authorList>
    </citation>
    <scope>NUCLEOTIDE SEQUENCE</scope>
</reference>
<proteinExistence type="inferred from homology"/>
<protein>
    <submittedName>
        <fullName evidence="2">Uncharacterized protein</fullName>
    </submittedName>
</protein>
<dbReference type="GO" id="GO:0051604">
    <property type="term" value="P:protein maturation"/>
    <property type="evidence" value="ECO:0007669"/>
    <property type="project" value="InterPro"/>
</dbReference>
<dbReference type="AlphaFoldDB" id="A0A0G4HYA8"/>
<dbReference type="PhylomeDB" id="A0A0G4HYA8"/>
<dbReference type="InterPro" id="IPR039796">
    <property type="entry name" value="MIP18"/>
</dbReference>
<evidence type="ECO:0000313" key="2">
    <source>
        <dbReference type="EMBL" id="CEM49518.1"/>
    </source>
</evidence>
<sequence>MSESTTCACAASLVADPESNCVFERPKRWDDVDVDEIFDIVRDIRDPEKPYSLEELEVVTPELIGVNLNDDIVTVHFCPTVNHCSHADLIGLMILTKLSKELPVRYKVDVLVQKGKHLTEDTLNRQLNDKERAAAALENPTIAAIIYHGIGESDN</sequence>
<name>A0A0G4HYA8_9ALVE</name>
<accession>A0A0G4HYA8</accession>
<dbReference type="SUPFAM" id="SSF117916">
    <property type="entry name" value="Fe-S cluster assembly (FSCA) domain-like"/>
    <property type="match status" value="1"/>
</dbReference>
<dbReference type="Gene3D" id="6.10.250.1280">
    <property type="match status" value="1"/>
</dbReference>
<gene>
    <name evidence="2" type="ORF">Cvel_9446</name>
</gene>
<organism evidence="2">
    <name type="scientific">Chromera velia CCMP2878</name>
    <dbReference type="NCBI Taxonomy" id="1169474"/>
    <lineage>
        <taxon>Eukaryota</taxon>
        <taxon>Sar</taxon>
        <taxon>Alveolata</taxon>
        <taxon>Colpodellida</taxon>
        <taxon>Chromeraceae</taxon>
        <taxon>Chromera</taxon>
    </lineage>
</organism>
<dbReference type="PANTHER" id="PTHR12377">
    <property type="entry name" value="CYTOSOLIC IRON-SULFUR ASSEMBLY COMPONENT 2B-RELATED"/>
    <property type="match status" value="1"/>
</dbReference>
<dbReference type="EMBL" id="CDMZ01004364">
    <property type="protein sequence ID" value="CEM49518.1"/>
    <property type="molecule type" value="Genomic_DNA"/>
</dbReference>
<dbReference type="Gene3D" id="3.30.300.130">
    <property type="entry name" value="Fe-S cluster assembly (FSCA)"/>
    <property type="match status" value="1"/>
</dbReference>